<gene>
    <name evidence="2" type="ORF">COU35_01390</name>
</gene>
<dbReference type="Proteomes" id="UP000230154">
    <property type="component" value="Unassembled WGS sequence"/>
</dbReference>
<dbReference type="InterPro" id="IPR000415">
    <property type="entry name" value="Nitroreductase-like"/>
</dbReference>
<accession>A0A2H0TR66</accession>
<feature type="compositionally biased region" description="Low complexity" evidence="1">
    <location>
        <begin position="350"/>
        <end position="360"/>
    </location>
</feature>
<organism evidence="2 3">
    <name type="scientific">Candidatus Magasanikbacteria bacterium CG10_big_fil_rev_8_21_14_0_10_47_10</name>
    <dbReference type="NCBI Taxonomy" id="1974652"/>
    <lineage>
        <taxon>Bacteria</taxon>
        <taxon>Candidatus Magasanikiibacteriota</taxon>
    </lineage>
</organism>
<sequence>MKDIIEKVIAEGICAPSGENKQPWEFYIREDGFDVYNLPNRDVSLYNYAQQGSLMAHGALIENVVLSANANGYEAHIQLFPNHQNENHVARVTLTPSEIRRQPTHEYISRRTTNRKPYNGRPLTIAERQALLAVAAQEKSARAVLIEDKESKNALCQAAGASDRILFENKTMHGFLFSNINWSEAEDDSRKLGMYIKTLELPPPAQKAFRLFKHWPILNILNKIGFAKNIQKQNVKVFQTAPLVGGVLVNSASPQSYIDAGRMMQRMWLTATRLGLSFQPITGVLFLKHRIDGDGGVSFSDTHKTLITQSYATIARLLKAKDTERAVFLFRIGESDAPSARSQRLHAQYVSSPSVGSGPVEPQAPSDRREQLRQILADLRSLEGDSSFQNQYAVKENIIFFEHSKSIPAYVRWLFTRSKKLDGTQLIELSDFPFFRWDEQMHRKLVALQQKPFPGLIAPLVEKIVAEVTAGQCEMHIVNFGSGGMEVERQVMQTLKQRNYPHRVCFVGCDRSDAARRVARDNLASLKPALEIHEVTGTLSDASVRAIMDETKSQFVAILCANNIFELDKMFGSKQFDILFHSLFKHHLNRDEKNRIDIVATHAARTVLEYDGYKSFPHILPQTVTGWQFPPLLSGAVFSNLRYSTKEQLMAESTDITFYKNTGHYLKRST</sequence>
<dbReference type="AlphaFoldDB" id="A0A2H0TR66"/>
<feature type="region of interest" description="Disordered" evidence="1">
    <location>
        <begin position="348"/>
        <end position="367"/>
    </location>
</feature>
<dbReference type="EMBL" id="PFCB01000012">
    <property type="protein sequence ID" value="PIR74645.1"/>
    <property type="molecule type" value="Genomic_DNA"/>
</dbReference>
<comment type="caution">
    <text evidence="2">The sequence shown here is derived from an EMBL/GenBank/DDBJ whole genome shotgun (WGS) entry which is preliminary data.</text>
</comment>
<dbReference type="SUPFAM" id="SSF55469">
    <property type="entry name" value="FMN-dependent nitroreductase-like"/>
    <property type="match status" value="2"/>
</dbReference>
<evidence type="ECO:0000313" key="2">
    <source>
        <dbReference type="EMBL" id="PIR74645.1"/>
    </source>
</evidence>
<name>A0A2H0TR66_9BACT</name>
<protein>
    <submittedName>
        <fullName evidence="2">Uncharacterized protein</fullName>
    </submittedName>
</protein>
<dbReference type="GO" id="GO:0016491">
    <property type="term" value="F:oxidoreductase activity"/>
    <property type="evidence" value="ECO:0007669"/>
    <property type="project" value="InterPro"/>
</dbReference>
<reference evidence="3" key="1">
    <citation type="submission" date="2017-09" db="EMBL/GenBank/DDBJ databases">
        <title>Depth-based differentiation of microbial function through sediment-hosted aquifers and enrichment of novel symbionts in the deep terrestrial subsurface.</title>
        <authorList>
            <person name="Probst A.J."/>
            <person name="Ladd B."/>
            <person name="Jarett J.K."/>
            <person name="Geller-Mcgrath D.E."/>
            <person name="Sieber C.M.K."/>
            <person name="Emerson J.B."/>
            <person name="Anantharaman K."/>
            <person name="Thomas B.C."/>
            <person name="Malmstrom R."/>
            <person name="Stieglmeier M."/>
            <person name="Klingl A."/>
            <person name="Woyke T."/>
            <person name="Ryan C.M."/>
            <person name="Banfield J.F."/>
        </authorList>
    </citation>
    <scope>NUCLEOTIDE SEQUENCE [LARGE SCALE GENOMIC DNA]</scope>
</reference>
<proteinExistence type="predicted"/>
<evidence type="ECO:0000256" key="1">
    <source>
        <dbReference type="SAM" id="MobiDB-lite"/>
    </source>
</evidence>
<evidence type="ECO:0000313" key="3">
    <source>
        <dbReference type="Proteomes" id="UP000230154"/>
    </source>
</evidence>
<dbReference type="Gene3D" id="3.40.109.10">
    <property type="entry name" value="NADH Oxidase"/>
    <property type="match status" value="1"/>
</dbReference>